<comment type="caution">
    <text evidence="2">The sequence shown here is derived from an EMBL/GenBank/DDBJ whole genome shotgun (WGS) entry which is preliminary data.</text>
</comment>
<dbReference type="Proteomes" id="UP000729402">
    <property type="component" value="Unassembled WGS sequence"/>
</dbReference>
<evidence type="ECO:0000313" key="3">
    <source>
        <dbReference type="Proteomes" id="UP000729402"/>
    </source>
</evidence>
<sequence length="116" mass="11682">MGSEPPAAAIMLAPLLLEATGDSEAETAPADNAGWSVVHVDDGDAESCCGGDDGGGSGAGSVELLSWERWMLDSASCYMVAGDGLCAASATEDAAVHGGDAESDRLFWEACIAHGY</sequence>
<dbReference type="AlphaFoldDB" id="A0A8J5VPS7"/>
<feature type="chain" id="PRO_5035259761" description="Secreted protein" evidence="1">
    <location>
        <begin position="26"/>
        <end position="116"/>
    </location>
</feature>
<gene>
    <name evidence="2" type="ORF">GUJ93_ZPchr0001g32550</name>
</gene>
<organism evidence="2 3">
    <name type="scientific">Zizania palustris</name>
    <name type="common">Northern wild rice</name>
    <dbReference type="NCBI Taxonomy" id="103762"/>
    <lineage>
        <taxon>Eukaryota</taxon>
        <taxon>Viridiplantae</taxon>
        <taxon>Streptophyta</taxon>
        <taxon>Embryophyta</taxon>
        <taxon>Tracheophyta</taxon>
        <taxon>Spermatophyta</taxon>
        <taxon>Magnoliopsida</taxon>
        <taxon>Liliopsida</taxon>
        <taxon>Poales</taxon>
        <taxon>Poaceae</taxon>
        <taxon>BOP clade</taxon>
        <taxon>Oryzoideae</taxon>
        <taxon>Oryzeae</taxon>
        <taxon>Zizaniinae</taxon>
        <taxon>Zizania</taxon>
    </lineage>
</organism>
<feature type="signal peptide" evidence="1">
    <location>
        <begin position="1"/>
        <end position="25"/>
    </location>
</feature>
<reference evidence="2" key="2">
    <citation type="submission" date="2021-02" db="EMBL/GenBank/DDBJ databases">
        <authorList>
            <person name="Kimball J.A."/>
            <person name="Haas M.W."/>
            <person name="Macchietto M."/>
            <person name="Kono T."/>
            <person name="Duquette J."/>
            <person name="Shao M."/>
        </authorList>
    </citation>
    <scope>NUCLEOTIDE SEQUENCE</scope>
    <source>
        <tissue evidence="2">Fresh leaf tissue</tissue>
    </source>
</reference>
<dbReference type="EMBL" id="JAAALK010000288">
    <property type="protein sequence ID" value="KAG8051919.1"/>
    <property type="molecule type" value="Genomic_DNA"/>
</dbReference>
<evidence type="ECO:0000256" key="1">
    <source>
        <dbReference type="SAM" id="SignalP"/>
    </source>
</evidence>
<evidence type="ECO:0008006" key="4">
    <source>
        <dbReference type="Google" id="ProtNLM"/>
    </source>
</evidence>
<evidence type="ECO:0000313" key="2">
    <source>
        <dbReference type="EMBL" id="KAG8051919.1"/>
    </source>
</evidence>
<dbReference type="OrthoDB" id="665686at2759"/>
<accession>A0A8J5VPS7</accession>
<reference evidence="2" key="1">
    <citation type="journal article" date="2021" name="bioRxiv">
        <title>Whole Genome Assembly and Annotation of Northern Wild Rice, Zizania palustris L., Supports a Whole Genome Duplication in the Zizania Genus.</title>
        <authorList>
            <person name="Haas M."/>
            <person name="Kono T."/>
            <person name="Macchietto M."/>
            <person name="Millas R."/>
            <person name="McGilp L."/>
            <person name="Shao M."/>
            <person name="Duquette J."/>
            <person name="Hirsch C.N."/>
            <person name="Kimball J."/>
        </authorList>
    </citation>
    <scope>NUCLEOTIDE SEQUENCE</scope>
    <source>
        <tissue evidence="2">Fresh leaf tissue</tissue>
    </source>
</reference>
<proteinExistence type="predicted"/>
<name>A0A8J5VPS7_ZIZPA</name>
<keyword evidence="1" id="KW-0732">Signal</keyword>
<protein>
    <recommendedName>
        <fullName evidence="4">Secreted protein</fullName>
    </recommendedName>
</protein>
<keyword evidence="3" id="KW-1185">Reference proteome</keyword>